<proteinExistence type="predicted"/>
<dbReference type="Proteomes" id="UP000824264">
    <property type="component" value="Unassembled WGS sequence"/>
</dbReference>
<name>A0A9D1R3B8_9BACT</name>
<reference evidence="1" key="2">
    <citation type="submission" date="2021-04" db="EMBL/GenBank/DDBJ databases">
        <authorList>
            <person name="Gilroy R."/>
        </authorList>
    </citation>
    <scope>NUCLEOTIDE SEQUENCE</scope>
    <source>
        <strain evidence="1">ChiSxjej5B17-1746</strain>
    </source>
</reference>
<evidence type="ECO:0000313" key="2">
    <source>
        <dbReference type="Proteomes" id="UP000824264"/>
    </source>
</evidence>
<reference evidence="1" key="1">
    <citation type="journal article" date="2021" name="PeerJ">
        <title>Extensive microbial diversity within the chicken gut microbiome revealed by metagenomics and culture.</title>
        <authorList>
            <person name="Gilroy R."/>
            <person name="Ravi A."/>
            <person name="Getino M."/>
            <person name="Pursley I."/>
            <person name="Horton D.L."/>
            <person name="Alikhan N.F."/>
            <person name="Baker D."/>
            <person name="Gharbi K."/>
            <person name="Hall N."/>
            <person name="Watson M."/>
            <person name="Adriaenssens E.M."/>
            <person name="Foster-Nyarko E."/>
            <person name="Jarju S."/>
            <person name="Secka A."/>
            <person name="Antonio M."/>
            <person name="Oren A."/>
            <person name="Chaudhuri R.R."/>
            <person name="La Ragione R."/>
            <person name="Hildebrand F."/>
            <person name="Pallen M.J."/>
        </authorList>
    </citation>
    <scope>NUCLEOTIDE SEQUENCE</scope>
    <source>
        <strain evidence="1">ChiSxjej5B17-1746</strain>
    </source>
</reference>
<protein>
    <submittedName>
        <fullName evidence="1">Uncharacterized protein</fullName>
    </submittedName>
</protein>
<comment type="caution">
    <text evidence="1">The sequence shown here is derived from an EMBL/GenBank/DDBJ whole genome shotgun (WGS) entry which is preliminary data.</text>
</comment>
<dbReference type="EMBL" id="DXGI01000356">
    <property type="protein sequence ID" value="HIW79342.1"/>
    <property type="molecule type" value="Genomic_DNA"/>
</dbReference>
<sequence>MNPRPNEYAYFLPIVMPLVQPCPKYLVMDAIRHAAVDFFTRTRVWRERHVGALTEGANDIPLPPASSLVRVEYVGVNGQRLILGIDYVVRDATVDVKFPKGVEGPCCTELCVSLCPSRDAEALPDEQARDWGDAVVYGALAKIKAMSGNSVGWIDAEGAKVHFDLYESEIARAQRLVTRDRAGWNILTVAS</sequence>
<gene>
    <name evidence="1" type="ORF">H9874_09395</name>
</gene>
<dbReference type="AlphaFoldDB" id="A0A9D1R3B8"/>
<organism evidence="1 2">
    <name type="scientific">Candidatus Bilophila faecipullorum</name>
    <dbReference type="NCBI Taxonomy" id="2838482"/>
    <lineage>
        <taxon>Bacteria</taxon>
        <taxon>Pseudomonadati</taxon>
        <taxon>Thermodesulfobacteriota</taxon>
        <taxon>Desulfovibrionia</taxon>
        <taxon>Desulfovibrionales</taxon>
        <taxon>Desulfovibrionaceae</taxon>
        <taxon>Bilophila</taxon>
    </lineage>
</organism>
<evidence type="ECO:0000313" key="1">
    <source>
        <dbReference type="EMBL" id="HIW79342.1"/>
    </source>
</evidence>
<accession>A0A9D1R3B8</accession>